<accession>A0A9P5CK20</accession>
<comment type="caution">
    <text evidence="1">The sequence shown here is derived from an EMBL/GenBank/DDBJ whole genome shotgun (WGS) entry which is preliminary data.</text>
</comment>
<name>A0A9P5CK20_CRYP1</name>
<organism evidence="1 2">
    <name type="scientific">Cryphonectria parasitica (strain ATCC 38755 / EP155)</name>
    <dbReference type="NCBI Taxonomy" id="660469"/>
    <lineage>
        <taxon>Eukaryota</taxon>
        <taxon>Fungi</taxon>
        <taxon>Dikarya</taxon>
        <taxon>Ascomycota</taxon>
        <taxon>Pezizomycotina</taxon>
        <taxon>Sordariomycetes</taxon>
        <taxon>Sordariomycetidae</taxon>
        <taxon>Diaporthales</taxon>
        <taxon>Cryphonectriaceae</taxon>
        <taxon>Cryphonectria-Endothia species complex</taxon>
        <taxon>Cryphonectria</taxon>
    </lineage>
</organism>
<gene>
    <name evidence="1" type="ORF">M406DRAFT_333657</name>
</gene>
<dbReference type="RefSeq" id="XP_040772577.1">
    <property type="nucleotide sequence ID" value="XM_040920860.1"/>
</dbReference>
<dbReference type="Proteomes" id="UP000803844">
    <property type="component" value="Unassembled WGS sequence"/>
</dbReference>
<protein>
    <submittedName>
        <fullName evidence="1">Uncharacterized protein</fullName>
    </submittedName>
</protein>
<reference evidence="1" key="1">
    <citation type="journal article" date="2020" name="Phytopathology">
        <title>Genome sequence of the chestnut blight fungus Cryphonectria parasitica EP155: A fundamental resource for an archetypical invasive plant pathogen.</title>
        <authorList>
            <person name="Crouch J.A."/>
            <person name="Dawe A."/>
            <person name="Aerts A."/>
            <person name="Barry K."/>
            <person name="Churchill A.C.L."/>
            <person name="Grimwood J."/>
            <person name="Hillman B."/>
            <person name="Milgroom M.G."/>
            <person name="Pangilinan J."/>
            <person name="Smith M."/>
            <person name="Salamov A."/>
            <person name="Schmutz J."/>
            <person name="Yadav J."/>
            <person name="Grigoriev I.V."/>
            <person name="Nuss D."/>
        </authorList>
    </citation>
    <scope>NUCLEOTIDE SEQUENCE</scope>
    <source>
        <strain evidence="1">EP155</strain>
    </source>
</reference>
<dbReference type="InterPro" id="IPR011009">
    <property type="entry name" value="Kinase-like_dom_sf"/>
</dbReference>
<evidence type="ECO:0000313" key="1">
    <source>
        <dbReference type="EMBL" id="KAF3761598.1"/>
    </source>
</evidence>
<evidence type="ECO:0000313" key="2">
    <source>
        <dbReference type="Proteomes" id="UP000803844"/>
    </source>
</evidence>
<dbReference type="EMBL" id="MU032351">
    <property type="protein sequence ID" value="KAF3761598.1"/>
    <property type="molecule type" value="Genomic_DNA"/>
</dbReference>
<proteinExistence type="predicted"/>
<dbReference type="AlphaFoldDB" id="A0A9P5CK20"/>
<dbReference type="SUPFAM" id="SSF56112">
    <property type="entry name" value="Protein kinase-like (PK-like)"/>
    <property type="match status" value="1"/>
</dbReference>
<dbReference type="OrthoDB" id="10252171at2759"/>
<dbReference type="GeneID" id="63837989"/>
<keyword evidence="2" id="KW-1185">Reference proteome</keyword>
<sequence length="187" mass="20682">MARANSTDIVPWLQQHSLRMEIIPGVVVIKGIFQGYLCTFFDTINSSISKTTIIRETSSLGPSPDNDLVSNYIARVRLKDLATATVSSSPFSCSYFFADTPTVTRTEKWKRRKRIGAGGFLTVWLESCIEGQENKTDTQRAVKVLQLPSGAPSPRAIAQCGHELNTFAKFSQRKSSSPQLIFSSDSQ</sequence>